<keyword evidence="2" id="KW-0808">Transferase</keyword>
<dbReference type="InterPro" id="IPR050306">
    <property type="entry name" value="PfkB_Carbo_kinase"/>
</dbReference>
<feature type="domain" description="Carbohydrate kinase PfkB" evidence="4">
    <location>
        <begin position="1"/>
        <end position="294"/>
    </location>
</feature>
<dbReference type="EMBL" id="CP058351">
    <property type="protein sequence ID" value="QLF71570.1"/>
    <property type="molecule type" value="Genomic_DNA"/>
</dbReference>
<sequence>MKRIVAIGECMGELSETGTAGLLAMGFAGDTLNTAWYLRHLLPKDWQIDYLTAVGTDAMSARMLSFLDGEGIGTSYIRRIADKTIGLYYIQLKDGERSFAYWRSDSAAKRLADDPLVLERALAGARLAYVSGISFAILPETSRNTLMEALTVFRAGGGKVVFDPNLRPRLWETAEIMCQWITRVAGISDLCLPSYDDEATWFGDDGPDETAKRYRSAGAVQVVVKNGADPVIATSARGVESFSIEAASSVVDTTAAGDSFNAGYLSAILSGRPLSDAISAGAALANRVIAQRGALVASAFG</sequence>
<keyword evidence="3 5" id="KW-0418">Kinase</keyword>
<proteinExistence type="inferred from homology"/>
<dbReference type="Gene3D" id="3.40.1190.20">
    <property type="match status" value="1"/>
</dbReference>
<evidence type="ECO:0000256" key="2">
    <source>
        <dbReference type="ARBA" id="ARBA00022679"/>
    </source>
</evidence>
<geneLocation type="plasmid" evidence="5 6">
    <name>pPRADMK78_01</name>
</geneLocation>
<dbReference type="PROSITE" id="PS00584">
    <property type="entry name" value="PFKB_KINASES_2"/>
    <property type="match status" value="1"/>
</dbReference>
<dbReference type="InterPro" id="IPR011611">
    <property type="entry name" value="PfkB_dom"/>
</dbReference>
<dbReference type="GO" id="GO:0016301">
    <property type="term" value="F:kinase activity"/>
    <property type="evidence" value="ECO:0007669"/>
    <property type="project" value="UniProtKB-KW"/>
</dbReference>
<dbReference type="InterPro" id="IPR029056">
    <property type="entry name" value="Ribokinase-like"/>
</dbReference>
<dbReference type="InterPro" id="IPR002173">
    <property type="entry name" value="Carboh/pur_kinase_PfkB_CS"/>
</dbReference>
<evidence type="ECO:0000313" key="6">
    <source>
        <dbReference type="Proteomes" id="UP000308530"/>
    </source>
</evidence>
<evidence type="ECO:0000313" key="5">
    <source>
        <dbReference type="EMBL" id="QLF71570.1"/>
    </source>
</evidence>
<dbReference type="Pfam" id="PF00294">
    <property type="entry name" value="PfkB"/>
    <property type="match status" value="1"/>
</dbReference>
<keyword evidence="6" id="KW-1185">Reference proteome</keyword>
<organism evidence="5 6">
    <name type="scientific">Peteryoungia desertarenae</name>
    <dbReference type="NCBI Taxonomy" id="1813451"/>
    <lineage>
        <taxon>Bacteria</taxon>
        <taxon>Pseudomonadati</taxon>
        <taxon>Pseudomonadota</taxon>
        <taxon>Alphaproteobacteria</taxon>
        <taxon>Hyphomicrobiales</taxon>
        <taxon>Rhizobiaceae</taxon>
        <taxon>Peteryoungia</taxon>
    </lineage>
</organism>
<evidence type="ECO:0000259" key="4">
    <source>
        <dbReference type="Pfam" id="PF00294"/>
    </source>
</evidence>
<reference evidence="5 6" key="1">
    <citation type="submission" date="2020-06" db="EMBL/GenBank/DDBJ databases">
        <title>Genome sequence of Rhizobium sp strain ADMK78.</title>
        <authorList>
            <person name="Rahi P."/>
        </authorList>
    </citation>
    <scope>NUCLEOTIDE SEQUENCE [LARGE SCALE GENOMIC DNA]</scope>
    <source>
        <strain evidence="5 6">ADMK78</strain>
        <plasmid evidence="5 6">pPRADMK78_01</plasmid>
    </source>
</reference>
<evidence type="ECO:0000256" key="3">
    <source>
        <dbReference type="ARBA" id="ARBA00022777"/>
    </source>
</evidence>
<dbReference type="PANTHER" id="PTHR43085">
    <property type="entry name" value="HEXOKINASE FAMILY MEMBER"/>
    <property type="match status" value="1"/>
</dbReference>
<accession>A0ABX6QSQ9</accession>
<evidence type="ECO:0000256" key="1">
    <source>
        <dbReference type="ARBA" id="ARBA00010688"/>
    </source>
</evidence>
<protein>
    <submittedName>
        <fullName evidence="5">Sugar kinase</fullName>
    </submittedName>
</protein>
<dbReference type="RefSeq" id="WP_138287448.1">
    <property type="nucleotide sequence ID" value="NZ_CP058351.1"/>
</dbReference>
<dbReference type="SUPFAM" id="SSF53613">
    <property type="entry name" value="Ribokinase-like"/>
    <property type="match status" value="1"/>
</dbReference>
<keyword evidence="5" id="KW-0614">Plasmid</keyword>
<dbReference type="CDD" id="cd01166">
    <property type="entry name" value="KdgK"/>
    <property type="match status" value="1"/>
</dbReference>
<comment type="similarity">
    <text evidence="1">Belongs to the carbohydrate kinase PfkB family.</text>
</comment>
<gene>
    <name evidence="5" type="ORF">FE840_018095</name>
</gene>
<dbReference type="PANTHER" id="PTHR43085:SF15">
    <property type="entry name" value="2-DEHYDRO-3-DEOXYGLUCONOKINASE"/>
    <property type="match status" value="1"/>
</dbReference>
<name>A0ABX6QSQ9_9HYPH</name>
<dbReference type="Proteomes" id="UP000308530">
    <property type="component" value="Plasmid pPRADMK78_01"/>
</dbReference>